<dbReference type="PANTHER" id="PTHR47926:SF516">
    <property type="entry name" value="SMK1"/>
    <property type="match status" value="1"/>
</dbReference>
<proteinExistence type="predicted"/>
<dbReference type="Proteomes" id="UP000652761">
    <property type="component" value="Unassembled WGS sequence"/>
</dbReference>
<dbReference type="FunFam" id="1.25.40.10:FF:000996">
    <property type="entry name" value="Small kernel1"/>
    <property type="match status" value="1"/>
</dbReference>
<keyword evidence="1" id="KW-0677">Repeat</keyword>
<dbReference type="AlphaFoldDB" id="A0A843WQT9"/>
<evidence type="ECO:0000256" key="3">
    <source>
        <dbReference type="SAM" id="MobiDB-lite"/>
    </source>
</evidence>
<gene>
    <name evidence="5" type="ORF">Taro_041753</name>
</gene>
<feature type="repeat" description="PPR" evidence="2">
    <location>
        <begin position="339"/>
        <end position="373"/>
    </location>
</feature>
<dbReference type="Gene3D" id="3.40.1380.20">
    <property type="entry name" value="Pyruvate kinase, C-terminal domain"/>
    <property type="match status" value="1"/>
</dbReference>
<dbReference type="InterPro" id="IPR011990">
    <property type="entry name" value="TPR-like_helical_dom_sf"/>
</dbReference>
<dbReference type="Gene3D" id="1.25.40.10">
    <property type="entry name" value="Tetratricopeptide repeat domain"/>
    <property type="match status" value="3"/>
</dbReference>
<dbReference type="FunFam" id="1.25.40.10:FF:000344">
    <property type="entry name" value="Pentatricopeptide repeat-containing protein"/>
    <property type="match status" value="1"/>
</dbReference>
<accession>A0A843WQT9</accession>
<dbReference type="EMBL" id="NMUH01004234">
    <property type="protein sequence ID" value="MQM08898.1"/>
    <property type="molecule type" value="Genomic_DNA"/>
</dbReference>
<dbReference type="PANTHER" id="PTHR47926">
    <property type="entry name" value="PENTATRICOPEPTIDE REPEAT-CONTAINING PROTEIN"/>
    <property type="match status" value="1"/>
</dbReference>
<comment type="caution">
    <text evidence="5">The sequence shown here is derived from an EMBL/GenBank/DDBJ whole genome shotgun (WGS) entry which is preliminary data.</text>
</comment>
<dbReference type="GO" id="GO:0003723">
    <property type="term" value="F:RNA binding"/>
    <property type="evidence" value="ECO:0007669"/>
    <property type="project" value="InterPro"/>
</dbReference>
<dbReference type="InterPro" id="IPR046960">
    <property type="entry name" value="PPR_At4g14850-like_plant"/>
</dbReference>
<dbReference type="Pfam" id="PF13041">
    <property type="entry name" value="PPR_2"/>
    <property type="match status" value="1"/>
</dbReference>
<feature type="region of interest" description="Disordered" evidence="3">
    <location>
        <begin position="25"/>
        <end position="54"/>
    </location>
</feature>
<dbReference type="InterPro" id="IPR002885">
    <property type="entry name" value="PPR_rpt"/>
</dbReference>
<sequence>SQTVLGVCRRRWLFTARGYPPLRPPSLWRSSKTRLPRPSPAPLPPHRRAQYPPATATASARTLTLVAEPLSWRLFSCLLRRCVPLSAIGPGKQLHAHVVIRGLLPHLTIQTDLLLMYSRCGDYSTARRLFDDMPLKNMHSWNILISSYVHSSLHTDALELVPLLLESSRPDHFTFPPLFKACAEMGQLRLGGSLHGWVIMLGLEDHVVVGSSMLDMYAKRGNISFAHQLFVAMRTKDVVSWNSMISGFARAEMSCEALRLFQMMQWGGMEVDPMVVPSVLSACGHTGDLRKGKEVHGKLLRSLVFESDTAVGNSLIDMYAKCGCLGDSRRVFSGMINPNLVTWTTLISCFGVHGKGEEALALYEEMIARGFKPNPITFTTILSSCSHAGLVSQGQMIFESMSNVHGVEPGVEHYACMVDLLGRSGNPKEALDLIKNMPVEPTASVWGALLGACVVYKNVEIAEIAARRLFELEPWNPSNYIALYGIYRALNTREGMPNLRARMKELGLIKSPGKSWMMVEGSAESVYNQSLHFKRIVKHVGEPMPHAESVASSAVRAAIKVKAAIIVVFTTSGKAARLIAKYRPPMPVLAVVVPRLRKNSSKWSFSGALQSRQCLAVRVVFPVLANLNVGTSDSSGEGSSLTLGLNHAKSVGLAKSNDRAVVFQKIGDASLVEIIELS</sequence>
<dbReference type="InterPro" id="IPR046848">
    <property type="entry name" value="E_motif"/>
</dbReference>
<evidence type="ECO:0000259" key="4">
    <source>
        <dbReference type="Pfam" id="PF02887"/>
    </source>
</evidence>
<protein>
    <recommendedName>
        <fullName evidence="4">Pyruvate kinase C-terminal domain-containing protein</fullName>
    </recommendedName>
</protein>
<dbReference type="OrthoDB" id="185373at2759"/>
<dbReference type="SUPFAM" id="SSF52935">
    <property type="entry name" value="PK C-terminal domain-like"/>
    <property type="match status" value="1"/>
</dbReference>
<evidence type="ECO:0000256" key="1">
    <source>
        <dbReference type="ARBA" id="ARBA00022737"/>
    </source>
</evidence>
<dbReference type="InterPro" id="IPR036918">
    <property type="entry name" value="Pyrv_Knase_C_sf"/>
</dbReference>
<evidence type="ECO:0000313" key="6">
    <source>
        <dbReference type="Proteomes" id="UP000652761"/>
    </source>
</evidence>
<dbReference type="GO" id="GO:0009451">
    <property type="term" value="P:RNA modification"/>
    <property type="evidence" value="ECO:0007669"/>
    <property type="project" value="InterPro"/>
</dbReference>
<feature type="non-terminal residue" evidence="5">
    <location>
        <position position="1"/>
    </location>
</feature>
<evidence type="ECO:0000256" key="2">
    <source>
        <dbReference type="PROSITE-ProRule" id="PRU00708"/>
    </source>
</evidence>
<dbReference type="Pfam" id="PF02887">
    <property type="entry name" value="PK_C"/>
    <property type="match status" value="1"/>
</dbReference>
<feature type="repeat" description="PPR" evidence="2">
    <location>
        <begin position="237"/>
        <end position="271"/>
    </location>
</feature>
<reference evidence="5" key="1">
    <citation type="submission" date="2017-07" db="EMBL/GenBank/DDBJ databases">
        <title>Taro Niue Genome Assembly and Annotation.</title>
        <authorList>
            <person name="Atibalentja N."/>
            <person name="Keating K."/>
            <person name="Fields C.J."/>
        </authorList>
    </citation>
    <scope>NUCLEOTIDE SEQUENCE</scope>
    <source>
        <strain evidence="5">Niue_2</strain>
        <tissue evidence="5">Leaf</tissue>
    </source>
</reference>
<dbReference type="NCBIfam" id="TIGR00756">
    <property type="entry name" value="PPR"/>
    <property type="match status" value="2"/>
</dbReference>
<dbReference type="Pfam" id="PF20431">
    <property type="entry name" value="E_motif"/>
    <property type="match status" value="1"/>
</dbReference>
<dbReference type="InterPro" id="IPR015795">
    <property type="entry name" value="Pyrv_Knase_C"/>
</dbReference>
<dbReference type="PROSITE" id="PS51375">
    <property type="entry name" value="PPR"/>
    <property type="match status" value="2"/>
</dbReference>
<organism evidence="5 6">
    <name type="scientific">Colocasia esculenta</name>
    <name type="common">Wild taro</name>
    <name type="synonym">Arum esculentum</name>
    <dbReference type="NCBI Taxonomy" id="4460"/>
    <lineage>
        <taxon>Eukaryota</taxon>
        <taxon>Viridiplantae</taxon>
        <taxon>Streptophyta</taxon>
        <taxon>Embryophyta</taxon>
        <taxon>Tracheophyta</taxon>
        <taxon>Spermatophyta</taxon>
        <taxon>Magnoliopsida</taxon>
        <taxon>Liliopsida</taxon>
        <taxon>Araceae</taxon>
        <taxon>Aroideae</taxon>
        <taxon>Colocasieae</taxon>
        <taxon>Colocasia</taxon>
    </lineage>
</organism>
<name>A0A843WQT9_COLES</name>
<dbReference type="Pfam" id="PF01535">
    <property type="entry name" value="PPR"/>
    <property type="match status" value="6"/>
</dbReference>
<feature type="domain" description="Pyruvate kinase C-terminal" evidence="4">
    <location>
        <begin position="548"/>
        <end position="666"/>
    </location>
</feature>
<keyword evidence="6" id="KW-1185">Reference proteome</keyword>
<evidence type="ECO:0000313" key="5">
    <source>
        <dbReference type="EMBL" id="MQM08898.1"/>
    </source>
</evidence>